<evidence type="ECO:0000313" key="2">
    <source>
        <dbReference type="EMBL" id="AIA95205.1"/>
    </source>
</evidence>
<feature type="non-terminal residue" evidence="2">
    <location>
        <position position="1"/>
    </location>
</feature>
<proteinExistence type="predicted"/>
<accession>A0A060CPP4</accession>
<organism evidence="2">
    <name type="scientific">uncultured Pasteurella sp</name>
    <dbReference type="NCBI Taxonomy" id="223915"/>
    <lineage>
        <taxon>Bacteria</taxon>
        <taxon>Pseudomonadati</taxon>
        <taxon>Pseudomonadota</taxon>
        <taxon>Gammaproteobacteria</taxon>
        <taxon>Pasteurellales</taxon>
        <taxon>Pasteurellaceae</taxon>
        <taxon>Pasteurella</taxon>
        <taxon>environmental samples</taxon>
    </lineage>
</organism>
<protein>
    <submittedName>
        <fullName evidence="2">CAZy families GT45|GT2 protein</fullName>
    </submittedName>
</protein>
<feature type="region of interest" description="Disordered" evidence="1">
    <location>
        <begin position="1"/>
        <end position="20"/>
    </location>
</feature>
<dbReference type="AlphaFoldDB" id="A0A060CPP4"/>
<reference evidence="2" key="1">
    <citation type="journal article" date="2013" name="Environ. Microbiol.">
        <title>Seasonally variable intestinal metagenomes of the red palm weevil (Rhynchophorus ferrugineus).</title>
        <authorList>
            <person name="Jia S."/>
            <person name="Zhang X."/>
            <person name="Zhang G."/>
            <person name="Yin A."/>
            <person name="Zhang S."/>
            <person name="Li F."/>
            <person name="Wang L."/>
            <person name="Zhao D."/>
            <person name="Yun Q."/>
            <person name="Tala"/>
            <person name="Wang J."/>
            <person name="Sun G."/>
            <person name="Baabdullah M."/>
            <person name="Yu X."/>
            <person name="Hu S."/>
            <person name="Al-Mssallem I.S."/>
            <person name="Yu J."/>
        </authorList>
    </citation>
    <scope>NUCLEOTIDE SEQUENCE</scope>
</reference>
<name>A0A060CPP4_9PAST</name>
<dbReference type="EMBL" id="KF127845">
    <property type="protein sequence ID" value="AIA95205.1"/>
    <property type="molecule type" value="Genomic_DNA"/>
</dbReference>
<evidence type="ECO:0000256" key="1">
    <source>
        <dbReference type="SAM" id="MobiDB-lite"/>
    </source>
</evidence>
<sequence>AKATSVAIDLTGQQGKEKADAPVANVTAPPQARPVASPAVAPIRVNFPEAKSYRAAPDGRVRIGLATIPSREVALEQTIASLLPQADEIFVALNGHKTVPEFLKREKITTVLQENIGDKAKFQFIDGFDGYYFTCDDDILYPDYYVDYCIYKIEEYKRSSVVGWHGAIIEK</sequence>
<feature type="non-terminal residue" evidence="2">
    <location>
        <position position="171"/>
    </location>
</feature>